<comment type="caution">
    <text evidence="3">The sequence shown here is derived from an EMBL/GenBank/DDBJ whole genome shotgun (WGS) entry which is preliminary data.</text>
</comment>
<dbReference type="Proteomes" id="UP000177811">
    <property type="component" value="Unassembled WGS sequence"/>
</dbReference>
<dbReference type="GO" id="GO:0080120">
    <property type="term" value="P:CAAX-box protein maturation"/>
    <property type="evidence" value="ECO:0007669"/>
    <property type="project" value="UniProtKB-ARBA"/>
</dbReference>
<organism evidence="3 4">
    <name type="scientific">Candidatus Sungbacteria bacterium RIFCSPHIGHO2_02_FULL_51_29</name>
    <dbReference type="NCBI Taxonomy" id="1802273"/>
    <lineage>
        <taxon>Bacteria</taxon>
        <taxon>Candidatus Sungiibacteriota</taxon>
    </lineage>
</organism>
<dbReference type="AlphaFoldDB" id="A0A1G2KTT2"/>
<dbReference type="GO" id="GO:0004175">
    <property type="term" value="F:endopeptidase activity"/>
    <property type="evidence" value="ECO:0007669"/>
    <property type="project" value="UniProtKB-ARBA"/>
</dbReference>
<evidence type="ECO:0000259" key="2">
    <source>
        <dbReference type="Pfam" id="PF02517"/>
    </source>
</evidence>
<evidence type="ECO:0000313" key="3">
    <source>
        <dbReference type="EMBL" id="OHA02850.1"/>
    </source>
</evidence>
<keyword evidence="1" id="KW-1133">Transmembrane helix</keyword>
<sequence length="198" mass="22486">MAGWEHSWSVLPQFLGAIVVLALFMGYYRFVGWFLFGTMKPAPAVVMQYAEEYPGKYLLLVGLPAGYGSGPLYEELLYRGVLLLLFDGVNVFAFIGIVISAVVFGSLHWKGNLFSGIHPNEWWGLKWLRVVFTGILGFLAGLAIVSWQSFWYAYLIHAVWNFVFPLLTVVCLAIFSLIRLAFVRPDDVAERDEHRDLR</sequence>
<feature type="transmembrane region" description="Helical" evidence="1">
    <location>
        <begin position="85"/>
        <end position="107"/>
    </location>
</feature>
<feature type="transmembrane region" description="Helical" evidence="1">
    <location>
        <begin position="162"/>
        <end position="182"/>
    </location>
</feature>
<accession>A0A1G2KTT2</accession>
<feature type="transmembrane region" description="Helical" evidence="1">
    <location>
        <begin position="127"/>
        <end position="150"/>
    </location>
</feature>
<dbReference type="EMBL" id="MHQL01000026">
    <property type="protein sequence ID" value="OHA02850.1"/>
    <property type="molecule type" value="Genomic_DNA"/>
</dbReference>
<keyword evidence="1" id="KW-0472">Membrane</keyword>
<proteinExistence type="predicted"/>
<dbReference type="Pfam" id="PF02517">
    <property type="entry name" value="Rce1-like"/>
    <property type="match status" value="1"/>
</dbReference>
<dbReference type="InterPro" id="IPR003675">
    <property type="entry name" value="Rce1/LyrA-like_dom"/>
</dbReference>
<keyword evidence="1" id="KW-0812">Transmembrane</keyword>
<protein>
    <recommendedName>
        <fullName evidence="2">CAAX prenyl protease 2/Lysostaphin resistance protein A-like domain-containing protein</fullName>
    </recommendedName>
</protein>
<feature type="transmembrane region" description="Helical" evidence="1">
    <location>
        <begin position="14"/>
        <end position="36"/>
    </location>
</feature>
<evidence type="ECO:0000313" key="4">
    <source>
        <dbReference type="Proteomes" id="UP000177811"/>
    </source>
</evidence>
<name>A0A1G2KTT2_9BACT</name>
<reference evidence="3 4" key="1">
    <citation type="journal article" date="2016" name="Nat. Commun.">
        <title>Thousands of microbial genomes shed light on interconnected biogeochemical processes in an aquifer system.</title>
        <authorList>
            <person name="Anantharaman K."/>
            <person name="Brown C.T."/>
            <person name="Hug L.A."/>
            <person name="Sharon I."/>
            <person name="Castelle C.J."/>
            <person name="Probst A.J."/>
            <person name="Thomas B.C."/>
            <person name="Singh A."/>
            <person name="Wilkins M.J."/>
            <person name="Karaoz U."/>
            <person name="Brodie E.L."/>
            <person name="Williams K.H."/>
            <person name="Hubbard S.S."/>
            <person name="Banfield J.F."/>
        </authorList>
    </citation>
    <scope>NUCLEOTIDE SEQUENCE [LARGE SCALE GENOMIC DNA]</scope>
</reference>
<gene>
    <name evidence="3" type="ORF">A3C16_02925</name>
</gene>
<feature type="domain" description="CAAX prenyl protease 2/Lysostaphin resistance protein A-like" evidence="2">
    <location>
        <begin position="68"/>
        <end position="163"/>
    </location>
</feature>
<evidence type="ECO:0000256" key="1">
    <source>
        <dbReference type="SAM" id="Phobius"/>
    </source>
</evidence>